<dbReference type="AlphaFoldDB" id="A0A087T771"/>
<dbReference type="GO" id="GO:0016020">
    <property type="term" value="C:membrane"/>
    <property type="evidence" value="ECO:0007669"/>
    <property type="project" value="TreeGrafter"/>
</dbReference>
<accession>A0A087T771</accession>
<dbReference type="STRING" id="407821.A0A087T771"/>
<dbReference type="CDD" id="cd00170">
    <property type="entry name" value="SEC14"/>
    <property type="match status" value="1"/>
</dbReference>
<reference evidence="2 3" key="1">
    <citation type="submission" date="2013-11" db="EMBL/GenBank/DDBJ databases">
        <title>Genome sequencing of Stegodyphus mimosarum.</title>
        <authorList>
            <person name="Bechsgaard J."/>
        </authorList>
    </citation>
    <scope>NUCLEOTIDE SEQUENCE [LARGE SCALE GENOMIC DNA]</scope>
</reference>
<evidence type="ECO:0000259" key="1">
    <source>
        <dbReference type="PROSITE" id="PS50191"/>
    </source>
</evidence>
<dbReference type="SUPFAM" id="SSF52087">
    <property type="entry name" value="CRAL/TRIO domain"/>
    <property type="match status" value="1"/>
</dbReference>
<dbReference type="Gene3D" id="3.40.525.10">
    <property type="entry name" value="CRAL-TRIO lipid binding domain"/>
    <property type="match status" value="1"/>
</dbReference>
<dbReference type="PANTHER" id="PTHR10174:SF208">
    <property type="entry name" value="CRAL-TRIO DOMAIN-CONTAINING PROTEIN DDB_G0278031"/>
    <property type="match status" value="1"/>
</dbReference>
<dbReference type="EMBL" id="KK113754">
    <property type="protein sequence ID" value="KFM60960.1"/>
    <property type="molecule type" value="Genomic_DNA"/>
</dbReference>
<proteinExistence type="predicted"/>
<organism evidence="2 3">
    <name type="scientific">Stegodyphus mimosarum</name>
    <name type="common">African social velvet spider</name>
    <dbReference type="NCBI Taxonomy" id="407821"/>
    <lineage>
        <taxon>Eukaryota</taxon>
        <taxon>Metazoa</taxon>
        <taxon>Ecdysozoa</taxon>
        <taxon>Arthropoda</taxon>
        <taxon>Chelicerata</taxon>
        <taxon>Arachnida</taxon>
        <taxon>Araneae</taxon>
        <taxon>Araneomorphae</taxon>
        <taxon>Entelegynae</taxon>
        <taxon>Eresoidea</taxon>
        <taxon>Eresidae</taxon>
        <taxon>Stegodyphus</taxon>
    </lineage>
</organism>
<feature type="domain" description="CRAL-TRIO" evidence="1">
    <location>
        <begin position="1"/>
        <end position="90"/>
    </location>
</feature>
<gene>
    <name evidence="2" type="ORF">X975_24037</name>
</gene>
<sequence length="90" mass="10273">MAVTMTVGLLGCKFDAVSICGWVIIFDAKDFSMTDVFKFACVKLLLFVFNSVQNCLPYRIKEIHAVNEPRSFRTIYNALKHILAKKIRGR</sequence>
<dbReference type="Proteomes" id="UP000054359">
    <property type="component" value="Unassembled WGS sequence"/>
</dbReference>
<dbReference type="InterPro" id="IPR001251">
    <property type="entry name" value="CRAL-TRIO_dom"/>
</dbReference>
<dbReference type="GO" id="GO:1902936">
    <property type="term" value="F:phosphatidylinositol bisphosphate binding"/>
    <property type="evidence" value="ECO:0007669"/>
    <property type="project" value="TreeGrafter"/>
</dbReference>
<dbReference type="OrthoDB" id="75724at2759"/>
<dbReference type="PROSITE" id="PS50191">
    <property type="entry name" value="CRAL_TRIO"/>
    <property type="match status" value="1"/>
</dbReference>
<keyword evidence="3" id="KW-1185">Reference proteome</keyword>
<protein>
    <recommendedName>
        <fullName evidence="1">CRAL-TRIO domain-containing protein</fullName>
    </recommendedName>
</protein>
<dbReference type="InterPro" id="IPR036865">
    <property type="entry name" value="CRAL-TRIO_dom_sf"/>
</dbReference>
<dbReference type="Pfam" id="PF00650">
    <property type="entry name" value="CRAL_TRIO"/>
    <property type="match status" value="1"/>
</dbReference>
<dbReference type="PANTHER" id="PTHR10174">
    <property type="entry name" value="ALPHA-TOCOPHEROL TRANSFER PROTEIN-RELATED"/>
    <property type="match status" value="1"/>
</dbReference>
<name>A0A087T771_STEMI</name>
<evidence type="ECO:0000313" key="2">
    <source>
        <dbReference type="EMBL" id="KFM60960.1"/>
    </source>
</evidence>
<evidence type="ECO:0000313" key="3">
    <source>
        <dbReference type="Proteomes" id="UP000054359"/>
    </source>
</evidence>
<feature type="non-terminal residue" evidence="2">
    <location>
        <position position="90"/>
    </location>
</feature>